<dbReference type="InterPro" id="IPR050351">
    <property type="entry name" value="BphY/WalK/GraS-like"/>
</dbReference>
<keyword evidence="10" id="KW-0902">Two-component regulatory system</keyword>
<feature type="transmembrane region" description="Helical" evidence="14">
    <location>
        <begin position="37"/>
        <end position="55"/>
    </location>
</feature>
<keyword evidence="17" id="KW-1185">Reference proteome</keyword>
<gene>
    <name evidence="16" type="ORF">K6V98_04035</name>
</gene>
<dbReference type="PANTHER" id="PTHR45453:SF2">
    <property type="entry name" value="HISTIDINE KINASE"/>
    <property type="match status" value="1"/>
</dbReference>
<dbReference type="InterPro" id="IPR003661">
    <property type="entry name" value="HisK_dim/P_dom"/>
</dbReference>
<dbReference type="InterPro" id="IPR003594">
    <property type="entry name" value="HATPase_dom"/>
</dbReference>
<dbReference type="EMBL" id="JAIMFO010000005">
    <property type="protein sequence ID" value="MBY4797527.1"/>
    <property type="molecule type" value="Genomic_DNA"/>
</dbReference>
<dbReference type="SUPFAM" id="SSF47384">
    <property type="entry name" value="Homodimeric domain of signal transducing histidine kinase"/>
    <property type="match status" value="1"/>
</dbReference>
<evidence type="ECO:0000256" key="2">
    <source>
        <dbReference type="ARBA" id="ARBA00004651"/>
    </source>
</evidence>
<keyword evidence="8 16" id="KW-0418">Kinase</keyword>
<accession>A0ABS7MJT7</accession>
<dbReference type="RefSeq" id="WP_222199240.1">
    <property type="nucleotide sequence ID" value="NZ_JAIMFO010000005.1"/>
</dbReference>
<evidence type="ECO:0000256" key="7">
    <source>
        <dbReference type="ARBA" id="ARBA00022692"/>
    </source>
</evidence>
<dbReference type="SMART" id="SM00387">
    <property type="entry name" value="HATPase_c"/>
    <property type="match status" value="1"/>
</dbReference>
<proteinExistence type="predicted"/>
<evidence type="ECO:0000259" key="15">
    <source>
        <dbReference type="PROSITE" id="PS50109"/>
    </source>
</evidence>
<dbReference type="InterPro" id="IPR036097">
    <property type="entry name" value="HisK_dim/P_sf"/>
</dbReference>
<evidence type="ECO:0000256" key="9">
    <source>
        <dbReference type="ARBA" id="ARBA00022989"/>
    </source>
</evidence>
<evidence type="ECO:0000256" key="8">
    <source>
        <dbReference type="ARBA" id="ARBA00022777"/>
    </source>
</evidence>
<name>A0ABS7MJT7_9ACTN</name>
<protein>
    <recommendedName>
        <fullName evidence="12">Sensor-like histidine kinase SenX3</fullName>
        <ecNumber evidence="3">2.7.13.3</ecNumber>
    </recommendedName>
</protein>
<dbReference type="SUPFAM" id="SSF55874">
    <property type="entry name" value="ATPase domain of HSP90 chaperone/DNA topoisomerase II/histidine kinase"/>
    <property type="match status" value="1"/>
</dbReference>
<organism evidence="16 17">
    <name type="scientific">Collinsella ureilytica</name>
    <dbReference type="NCBI Taxonomy" id="2869515"/>
    <lineage>
        <taxon>Bacteria</taxon>
        <taxon>Bacillati</taxon>
        <taxon>Actinomycetota</taxon>
        <taxon>Coriobacteriia</taxon>
        <taxon>Coriobacteriales</taxon>
        <taxon>Coriobacteriaceae</taxon>
        <taxon>Collinsella</taxon>
    </lineage>
</organism>
<reference evidence="16 17" key="1">
    <citation type="submission" date="2021-08" db="EMBL/GenBank/DDBJ databases">
        <title>Collinsella faecalis sp. nov. isolated from swine faeces.</title>
        <authorList>
            <person name="Oh B.S."/>
            <person name="Lee J.H."/>
        </authorList>
    </citation>
    <scope>NUCLEOTIDE SEQUENCE [LARGE SCALE GENOMIC DNA]</scope>
    <source>
        <strain evidence="16 17">AGMB00827</strain>
    </source>
</reference>
<dbReference type="PROSITE" id="PS50109">
    <property type="entry name" value="HIS_KIN"/>
    <property type="match status" value="1"/>
</dbReference>
<evidence type="ECO:0000256" key="11">
    <source>
        <dbReference type="ARBA" id="ARBA00023136"/>
    </source>
</evidence>
<evidence type="ECO:0000256" key="5">
    <source>
        <dbReference type="ARBA" id="ARBA00022553"/>
    </source>
</evidence>
<comment type="subcellular location">
    <subcellularLocation>
        <location evidence="2">Cell membrane</location>
        <topology evidence="2">Multi-pass membrane protein</topology>
    </subcellularLocation>
</comment>
<evidence type="ECO:0000256" key="12">
    <source>
        <dbReference type="ARBA" id="ARBA00039401"/>
    </source>
</evidence>
<keyword evidence="9 14" id="KW-1133">Transmembrane helix</keyword>
<dbReference type="Proteomes" id="UP000700908">
    <property type="component" value="Unassembled WGS sequence"/>
</dbReference>
<sequence>MRLGSYLRSCAPGIAVGVASIVFLYIALGAVSVTGAAALLITSIPVLSALIVLIVDYTRKQAFYRDLHACSQHPDQALWLTEMVERPYFVEGCIAYDDLEVITRAANNRISAAERRVGEYREYIETWVHEAKSPLSAAHLAVENLRDTLMPIDGSAPDVEEVLRGTDAVEESLDRTEGYIEQALFYARSETVDRDYLVRSYTLHDLVVKTVKDNFRLLIGAHMEPRLANLSEKVFTDEKWIRFILGQLIQNSVKYARAEGAEITFSSYVQDQGRSSERVVLVVADNGRGVGAADLPRVFDRGFTGEQGRVTERATGIGLYLVKRLCTKMGIGVEARSALGEGFEMRLAFPTNRFRYVDEDDSSQRSRMHGSYRVDPSSSM</sequence>
<evidence type="ECO:0000256" key="4">
    <source>
        <dbReference type="ARBA" id="ARBA00022475"/>
    </source>
</evidence>
<dbReference type="Gene3D" id="3.30.565.10">
    <property type="entry name" value="Histidine kinase-like ATPase, C-terminal domain"/>
    <property type="match status" value="1"/>
</dbReference>
<dbReference type="GO" id="GO:0016301">
    <property type="term" value="F:kinase activity"/>
    <property type="evidence" value="ECO:0007669"/>
    <property type="project" value="UniProtKB-KW"/>
</dbReference>
<comment type="catalytic activity">
    <reaction evidence="1">
        <text>ATP + protein L-histidine = ADP + protein N-phospho-L-histidine.</text>
        <dbReference type="EC" id="2.7.13.3"/>
    </reaction>
</comment>
<dbReference type="InterPro" id="IPR004358">
    <property type="entry name" value="Sig_transdc_His_kin-like_C"/>
</dbReference>
<keyword evidence="6" id="KW-0808">Transferase</keyword>
<dbReference type="InterPro" id="IPR036890">
    <property type="entry name" value="HATPase_C_sf"/>
</dbReference>
<dbReference type="PRINTS" id="PR00344">
    <property type="entry name" value="BCTRLSENSOR"/>
</dbReference>
<evidence type="ECO:0000256" key="1">
    <source>
        <dbReference type="ARBA" id="ARBA00000085"/>
    </source>
</evidence>
<evidence type="ECO:0000256" key="14">
    <source>
        <dbReference type="SAM" id="Phobius"/>
    </source>
</evidence>
<keyword evidence="5" id="KW-0597">Phosphoprotein</keyword>
<dbReference type="EC" id="2.7.13.3" evidence="3"/>
<evidence type="ECO:0000256" key="13">
    <source>
        <dbReference type="SAM" id="MobiDB-lite"/>
    </source>
</evidence>
<keyword evidence="7 14" id="KW-0812">Transmembrane</keyword>
<comment type="caution">
    <text evidence="16">The sequence shown here is derived from an EMBL/GenBank/DDBJ whole genome shotgun (WGS) entry which is preliminary data.</text>
</comment>
<keyword evidence="11 14" id="KW-0472">Membrane</keyword>
<dbReference type="InterPro" id="IPR005467">
    <property type="entry name" value="His_kinase_dom"/>
</dbReference>
<dbReference type="PANTHER" id="PTHR45453">
    <property type="entry name" value="PHOSPHATE REGULON SENSOR PROTEIN PHOR"/>
    <property type="match status" value="1"/>
</dbReference>
<evidence type="ECO:0000313" key="17">
    <source>
        <dbReference type="Proteomes" id="UP000700908"/>
    </source>
</evidence>
<evidence type="ECO:0000256" key="6">
    <source>
        <dbReference type="ARBA" id="ARBA00022679"/>
    </source>
</evidence>
<feature type="domain" description="Histidine kinase" evidence="15">
    <location>
        <begin position="126"/>
        <end position="353"/>
    </location>
</feature>
<feature type="region of interest" description="Disordered" evidence="13">
    <location>
        <begin position="359"/>
        <end position="380"/>
    </location>
</feature>
<evidence type="ECO:0000256" key="3">
    <source>
        <dbReference type="ARBA" id="ARBA00012438"/>
    </source>
</evidence>
<keyword evidence="4" id="KW-1003">Cell membrane</keyword>
<dbReference type="Pfam" id="PF02518">
    <property type="entry name" value="HATPase_c"/>
    <property type="match status" value="1"/>
</dbReference>
<evidence type="ECO:0000313" key="16">
    <source>
        <dbReference type="EMBL" id="MBY4797527.1"/>
    </source>
</evidence>
<evidence type="ECO:0000256" key="10">
    <source>
        <dbReference type="ARBA" id="ARBA00023012"/>
    </source>
</evidence>
<dbReference type="CDD" id="cd00082">
    <property type="entry name" value="HisKA"/>
    <property type="match status" value="1"/>
</dbReference>
<feature type="transmembrane region" description="Helical" evidence="14">
    <location>
        <begin position="12"/>
        <end position="31"/>
    </location>
</feature>